<evidence type="ECO:0000256" key="2">
    <source>
        <dbReference type="SAM" id="Phobius"/>
    </source>
</evidence>
<evidence type="ECO:0000313" key="4">
    <source>
        <dbReference type="Proteomes" id="UP000289738"/>
    </source>
</evidence>
<accession>A0A445AZY8</accession>
<evidence type="ECO:0000256" key="1">
    <source>
        <dbReference type="SAM" id="MobiDB-lite"/>
    </source>
</evidence>
<dbReference type="Gene3D" id="1.10.10.60">
    <property type="entry name" value="Homeodomain-like"/>
    <property type="match status" value="1"/>
</dbReference>
<keyword evidence="2" id="KW-1133">Transmembrane helix</keyword>
<gene>
    <name evidence="3" type="ORF">Ahy_B01g056967</name>
</gene>
<organism evidence="3 4">
    <name type="scientific">Arachis hypogaea</name>
    <name type="common">Peanut</name>
    <dbReference type="NCBI Taxonomy" id="3818"/>
    <lineage>
        <taxon>Eukaryota</taxon>
        <taxon>Viridiplantae</taxon>
        <taxon>Streptophyta</taxon>
        <taxon>Embryophyta</taxon>
        <taxon>Tracheophyta</taxon>
        <taxon>Spermatophyta</taxon>
        <taxon>Magnoliopsida</taxon>
        <taxon>eudicotyledons</taxon>
        <taxon>Gunneridae</taxon>
        <taxon>Pentapetalae</taxon>
        <taxon>rosids</taxon>
        <taxon>fabids</taxon>
        <taxon>Fabales</taxon>
        <taxon>Fabaceae</taxon>
        <taxon>Papilionoideae</taxon>
        <taxon>50 kb inversion clade</taxon>
        <taxon>dalbergioids sensu lato</taxon>
        <taxon>Dalbergieae</taxon>
        <taxon>Pterocarpus clade</taxon>
        <taxon>Arachis</taxon>
    </lineage>
</organism>
<dbReference type="AlphaFoldDB" id="A0A445AZY8"/>
<comment type="caution">
    <text evidence="3">The sequence shown here is derived from an EMBL/GenBank/DDBJ whole genome shotgun (WGS) entry which is preliminary data.</text>
</comment>
<dbReference type="EMBL" id="SDMP01000011">
    <property type="protein sequence ID" value="RYR31981.1"/>
    <property type="molecule type" value="Genomic_DNA"/>
</dbReference>
<dbReference type="GO" id="GO:0003700">
    <property type="term" value="F:DNA-binding transcription factor activity"/>
    <property type="evidence" value="ECO:0007669"/>
    <property type="project" value="InterPro"/>
</dbReference>
<feature type="compositionally biased region" description="Basic and acidic residues" evidence="1">
    <location>
        <begin position="1"/>
        <end position="11"/>
    </location>
</feature>
<feature type="region of interest" description="Disordered" evidence="1">
    <location>
        <begin position="1"/>
        <end position="85"/>
    </location>
</feature>
<feature type="compositionally biased region" description="Low complexity" evidence="1">
    <location>
        <begin position="63"/>
        <end position="76"/>
    </location>
</feature>
<protein>
    <submittedName>
        <fullName evidence="3">Uncharacterized protein</fullName>
    </submittedName>
</protein>
<evidence type="ECO:0000313" key="3">
    <source>
        <dbReference type="EMBL" id="RYR31981.1"/>
    </source>
</evidence>
<name>A0A445AZY8_ARAHY</name>
<dbReference type="STRING" id="3818.A0A445AZY8"/>
<keyword evidence="2" id="KW-0472">Membrane</keyword>
<feature type="transmembrane region" description="Helical" evidence="2">
    <location>
        <begin position="146"/>
        <end position="168"/>
    </location>
</feature>
<dbReference type="InterPro" id="IPR046955">
    <property type="entry name" value="PHR1-like"/>
</dbReference>
<dbReference type="Proteomes" id="UP000289738">
    <property type="component" value="Chromosome B01"/>
</dbReference>
<proteinExistence type="predicted"/>
<keyword evidence="4" id="KW-1185">Reference proteome</keyword>
<sequence length="197" mass="21826">MSKRFEIHQENNEGSGGKSSNDNEGEENSFDMNEGAAMSDDEELEEENNNEAKEEEEEDNNEEGNSANPSSSSTASREGKRGSGVRQYVRSKMLRLRWTPNLHLSFVHAVQRLEGQESKSRKQLFVQSSFAEAAQLLKPASAAMTLILNPLCCSGLMINMSILMFIFFPMQYLCLESFESAKAVSVGASKGVQRLGN</sequence>
<feature type="compositionally biased region" description="Acidic residues" evidence="1">
    <location>
        <begin position="39"/>
        <end position="62"/>
    </location>
</feature>
<keyword evidence="2" id="KW-0812">Transmembrane</keyword>
<reference evidence="3 4" key="1">
    <citation type="submission" date="2019-01" db="EMBL/GenBank/DDBJ databases">
        <title>Sequencing of cultivated peanut Arachis hypogaea provides insights into genome evolution and oil improvement.</title>
        <authorList>
            <person name="Chen X."/>
        </authorList>
    </citation>
    <scope>NUCLEOTIDE SEQUENCE [LARGE SCALE GENOMIC DNA]</scope>
    <source>
        <strain evidence="4">cv. Fuhuasheng</strain>
        <tissue evidence="3">Leaves</tissue>
    </source>
</reference>
<dbReference type="PANTHER" id="PTHR31314:SF128">
    <property type="entry name" value="OS11G0106100 PROTEIN"/>
    <property type="match status" value="1"/>
</dbReference>
<dbReference type="PANTHER" id="PTHR31314">
    <property type="entry name" value="MYB FAMILY TRANSCRIPTION FACTOR PHL7-LIKE"/>
    <property type="match status" value="1"/>
</dbReference>